<evidence type="ECO:0000256" key="1">
    <source>
        <dbReference type="SAM" id="MobiDB-lite"/>
    </source>
</evidence>
<name>A0A5F1ZSF1_9LEPT</name>
<feature type="signal peptide" evidence="2">
    <location>
        <begin position="1"/>
        <end position="21"/>
    </location>
</feature>
<feature type="chain" id="PRO_5043206949" description="HYR domain-containing protein" evidence="2">
    <location>
        <begin position="22"/>
        <end position="352"/>
    </location>
</feature>
<dbReference type="Proteomes" id="UP000297946">
    <property type="component" value="Unassembled WGS sequence"/>
</dbReference>
<dbReference type="Proteomes" id="UP000297273">
    <property type="component" value="Unassembled WGS sequence"/>
</dbReference>
<evidence type="ECO:0000313" key="4">
    <source>
        <dbReference type="EMBL" id="TGL40019.1"/>
    </source>
</evidence>
<evidence type="ECO:0000256" key="2">
    <source>
        <dbReference type="SAM" id="SignalP"/>
    </source>
</evidence>
<dbReference type="EMBL" id="RQER01000004">
    <property type="protein sequence ID" value="TGK02776.1"/>
    <property type="molecule type" value="Genomic_DNA"/>
</dbReference>
<reference evidence="4" key="1">
    <citation type="submission" date="2018-10" db="EMBL/GenBank/DDBJ databases">
        <authorList>
            <person name="Vincent A.T."/>
            <person name="Schiettekatte O."/>
            <person name="Bourhy P."/>
            <person name="Veyrier F.J."/>
            <person name="Picardeau M."/>
        </authorList>
    </citation>
    <scope>NUCLEOTIDE SEQUENCE</scope>
    <source>
        <strain evidence="4">201702690</strain>
    </source>
</reference>
<dbReference type="RefSeq" id="WP_135646137.1">
    <property type="nucleotide sequence ID" value="NZ_RQER01000004.1"/>
</dbReference>
<evidence type="ECO:0000313" key="6">
    <source>
        <dbReference type="Proteomes" id="UP000297946"/>
    </source>
</evidence>
<comment type="caution">
    <text evidence="3">The sequence shown here is derived from an EMBL/GenBank/DDBJ whole genome shotgun (WGS) entry which is preliminary data.</text>
</comment>
<dbReference type="NCBIfam" id="NF047441">
    <property type="entry name" value="Lepto_OmpL47"/>
    <property type="match status" value="1"/>
</dbReference>
<feature type="region of interest" description="Disordered" evidence="1">
    <location>
        <begin position="24"/>
        <end position="71"/>
    </location>
</feature>
<dbReference type="Gene3D" id="2.60.40.10">
    <property type="entry name" value="Immunoglobulins"/>
    <property type="match status" value="1"/>
</dbReference>
<feature type="region of interest" description="Disordered" evidence="1">
    <location>
        <begin position="318"/>
        <end position="352"/>
    </location>
</feature>
<evidence type="ECO:0000313" key="3">
    <source>
        <dbReference type="EMBL" id="TGK02776.1"/>
    </source>
</evidence>
<evidence type="ECO:0000313" key="5">
    <source>
        <dbReference type="Proteomes" id="UP000297273"/>
    </source>
</evidence>
<dbReference type="InterPro" id="IPR013783">
    <property type="entry name" value="Ig-like_fold"/>
</dbReference>
<accession>A0A5F1ZSF1</accession>
<organism evidence="3 6">
    <name type="scientific">Leptospira langatensis</name>
    <dbReference type="NCBI Taxonomy" id="2484983"/>
    <lineage>
        <taxon>Bacteria</taxon>
        <taxon>Pseudomonadati</taxon>
        <taxon>Spirochaetota</taxon>
        <taxon>Spirochaetia</taxon>
        <taxon>Leptospirales</taxon>
        <taxon>Leptospiraceae</taxon>
        <taxon>Leptospira</taxon>
    </lineage>
</organism>
<sequence>MNRNPLWVSLAFLLVSSAVFAQTPTGSNQPKSSAPKAETSRTQPASSADRAERESSSEKPDMYINSQSSFDFNSKDEGSSVDYIEYKIGSGDYTKYVSAITLVKEGLTKITYRAVDKAGNKEPEKHLNVLVDNTPPSTKITPSSALIVHENTNYATKTVTYVITAQDNLAGVQDIKISLNGSEPRVYDGKPIQLEKAGVNTIKFSALDKSGNVSTDSVLAVTVDQEKPLVELFGSALVTVKDKIYVKNGNSFTIKASDTLSGIKQIFFKVDASEWKPYTEPVSVEAQGNHTIEAKSVDSVGNESDVKRIAFIVDTTPPETKIQKVDNKPAPATPAAKPASSAPSSTPTNSEN</sequence>
<dbReference type="EMBL" id="RQGC01000008">
    <property type="protein sequence ID" value="TGL40019.1"/>
    <property type="molecule type" value="Genomic_DNA"/>
</dbReference>
<feature type="compositionally biased region" description="Low complexity" evidence="1">
    <location>
        <begin position="328"/>
        <end position="352"/>
    </location>
</feature>
<dbReference type="AlphaFoldDB" id="A0A5F1ZSF1"/>
<reference evidence="5 6" key="2">
    <citation type="journal article" date="2019" name="PLoS Negl. Trop. Dis.">
        <title>Revisiting the worldwide diversity of Leptospira species in the environment.</title>
        <authorList>
            <person name="Vincent A.T."/>
            <person name="Schiettekatte O."/>
            <person name="Bourhy P."/>
            <person name="Veyrier F.J."/>
            <person name="Picardeau M."/>
        </authorList>
    </citation>
    <scope>NUCLEOTIDE SEQUENCE [LARGE SCALE GENOMIC DNA]</scope>
    <source>
        <strain evidence="5">201702690</strain>
        <strain evidence="3 6">SSW18</strain>
    </source>
</reference>
<dbReference type="Gene3D" id="3.30.1920.20">
    <property type="match status" value="1"/>
</dbReference>
<dbReference type="InterPro" id="IPR058094">
    <property type="entry name" value="Ig-like_OmpL47-like"/>
</dbReference>
<keyword evidence="5" id="KW-1185">Reference proteome</keyword>
<feature type="compositionally biased region" description="Basic and acidic residues" evidence="1">
    <location>
        <begin position="49"/>
        <end position="61"/>
    </location>
</feature>
<proteinExistence type="predicted"/>
<evidence type="ECO:0008006" key="7">
    <source>
        <dbReference type="Google" id="ProtNLM"/>
    </source>
</evidence>
<dbReference type="NCBIfam" id="NF047446">
    <property type="entry name" value="barrel_OmpL47"/>
    <property type="match status" value="3"/>
</dbReference>
<protein>
    <recommendedName>
        <fullName evidence="7">HYR domain-containing protein</fullName>
    </recommendedName>
</protein>
<keyword evidence="2" id="KW-0732">Signal</keyword>
<gene>
    <name evidence="3" type="ORF">EHO57_05505</name>
    <name evidence="4" type="ORF">EHQ53_12605</name>
</gene>
<dbReference type="OrthoDB" id="355841at2"/>